<feature type="transmembrane region" description="Helical" evidence="1">
    <location>
        <begin position="80"/>
        <end position="98"/>
    </location>
</feature>
<proteinExistence type="predicted"/>
<dbReference type="RefSeq" id="WP_119530290.1">
    <property type="nucleotide sequence ID" value="NZ_JBHSSP010000037.1"/>
</dbReference>
<keyword evidence="3" id="KW-1185">Reference proteome</keyword>
<evidence type="ECO:0000313" key="3">
    <source>
        <dbReference type="Proteomes" id="UP000265916"/>
    </source>
</evidence>
<keyword evidence="1" id="KW-0472">Membrane</keyword>
<organism evidence="2 3">
    <name type="scientific">Psittacicella hinzii</name>
    <dbReference type="NCBI Taxonomy" id="2028575"/>
    <lineage>
        <taxon>Bacteria</taxon>
        <taxon>Pseudomonadati</taxon>
        <taxon>Pseudomonadota</taxon>
        <taxon>Gammaproteobacteria</taxon>
        <taxon>Pasteurellales</taxon>
        <taxon>Psittacicellaceae</taxon>
        <taxon>Psittacicella</taxon>
    </lineage>
</organism>
<sequence length="186" mass="21350">MLKLISGVVSLALTLCSIAYPLCWLFASNSQLTYGLIWLLASLWLIKGLVFPSNYRFFQVFIGLFFVFIAVIGSHELAHWYPALVSGFMLLVFGASLIKPPTFIERIARLKDPHLPAQASSYLRKLTYVWCGFFILNITIVSFSIWGEYWTFWAWYAGAISYVLMGVLFIGEFILRPYLIKIHNKE</sequence>
<dbReference type="AlphaFoldDB" id="A0A3A1YQE9"/>
<evidence type="ECO:0008006" key="4">
    <source>
        <dbReference type="Google" id="ProtNLM"/>
    </source>
</evidence>
<accession>A0A3A1YQE9</accession>
<reference evidence="2 3" key="1">
    <citation type="submission" date="2017-08" db="EMBL/GenBank/DDBJ databases">
        <title>Reclassification of Bisgaard taxon 37 and 44.</title>
        <authorList>
            <person name="Christensen H."/>
        </authorList>
    </citation>
    <scope>NUCLEOTIDE SEQUENCE [LARGE SCALE GENOMIC DNA]</scope>
    <source>
        <strain evidence="2 3">111</strain>
    </source>
</reference>
<keyword evidence="1" id="KW-1133">Transmembrane helix</keyword>
<name>A0A3A1YQE9_9GAMM</name>
<feature type="transmembrane region" description="Helical" evidence="1">
    <location>
        <begin position="31"/>
        <end position="50"/>
    </location>
</feature>
<feature type="transmembrane region" description="Helical" evidence="1">
    <location>
        <begin position="153"/>
        <end position="175"/>
    </location>
</feature>
<evidence type="ECO:0000313" key="2">
    <source>
        <dbReference type="EMBL" id="RIY39716.1"/>
    </source>
</evidence>
<keyword evidence="1" id="KW-0812">Transmembrane</keyword>
<comment type="caution">
    <text evidence="2">The sequence shown here is derived from an EMBL/GenBank/DDBJ whole genome shotgun (WGS) entry which is preliminary data.</text>
</comment>
<feature type="transmembrane region" description="Helical" evidence="1">
    <location>
        <begin position="126"/>
        <end position="147"/>
    </location>
</feature>
<evidence type="ECO:0000256" key="1">
    <source>
        <dbReference type="SAM" id="Phobius"/>
    </source>
</evidence>
<protein>
    <recommendedName>
        <fullName evidence="4">Intracellular septation protein A</fullName>
    </recommendedName>
</protein>
<feature type="transmembrane region" description="Helical" evidence="1">
    <location>
        <begin position="57"/>
        <end position="74"/>
    </location>
</feature>
<dbReference type="Proteomes" id="UP000265916">
    <property type="component" value="Unassembled WGS sequence"/>
</dbReference>
<gene>
    <name evidence="2" type="ORF">CKF58_01850</name>
</gene>
<dbReference type="OrthoDB" id="8537043at2"/>
<dbReference type="EMBL" id="NRJG01000028">
    <property type="protein sequence ID" value="RIY39716.1"/>
    <property type="molecule type" value="Genomic_DNA"/>
</dbReference>